<protein>
    <submittedName>
        <fullName evidence="2">Uncharacterized protein</fullName>
    </submittedName>
</protein>
<name>A0A2G5DTC4_AQUCA</name>
<dbReference type="OrthoDB" id="625231at2759"/>
<reference evidence="2 3" key="1">
    <citation type="submission" date="2017-09" db="EMBL/GenBank/DDBJ databases">
        <title>WGS assembly of Aquilegia coerulea Goldsmith.</title>
        <authorList>
            <person name="Hodges S."/>
            <person name="Kramer E."/>
            <person name="Nordborg M."/>
            <person name="Tomkins J."/>
            <person name="Borevitz J."/>
            <person name="Derieg N."/>
            <person name="Yan J."/>
            <person name="Mihaltcheva S."/>
            <person name="Hayes R.D."/>
            <person name="Rokhsar D."/>
        </authorList>
    </citation>
    <scope>NUCLEOTIDE SEQUENCE [LARGE SCALE GENOMIC DNA]</scope>
    <source>
        <strain evidence="3">cv. Goldsmith</strain>
    </source>
</reference>
<comment type="similarity">
    <text evidence="1">Belongs to the ARG7 family.</text>
</comment>
<dbReference type="GO" id="GO:0009733">
    <property type="term" value="P:response to auxin"/>
    <property type="evidence" value="ECO:0007669"/>
    <property type="project" value="InterPro"/>
</dbReference>
<proteinExistence type="inferred from homology"/>
<dbReference type="Proteomes" id="UP000230069">
    <property type="component" value="Unassembled WGS sequence"/>
</dbReference>
<sequence length="75" mass="8718">MITLCSVPKGHIAIYVGQNQRKQFLVPISYFNHPLFLDLLNQAEEEFGYDPRQWVVSPFLAELQLRVSSLFETFS</sequence>
<gene>
    <name evidence="2" type="ORF">AQUCO_01500371v1</name>
</gene>
<evidence type="ECO:0000313" key="3">
    <source>
        <dbReference type="Proteomes" id="UP000230069"/>
    </source>
</evidence>
<dbReference type="InterPro" id="IPR003676">
    <property type="entry name" value="SAUR_fam"/>
</dbReference>
<keyword evidence="3" id="KW-1185">Reference proteome</keyword>
<dbReference type="AlphaFoldDB" id="A0A2G5DTC4"/>
<dbReference type="PANTHER" id="PTHR31929">
    <property type="entry name" value="SAUR-LIKE AUXIN-RESPONSIVE PROTEIN FAMILY-RELATED"/>
    <property type="match status" value="1"/>
</dbReference>
<evidence type="ECO:0000313" key="2">
    <source>
        <dbReference type="EMBL" id="PIA46773.1"/>
    </source>
</evidence>
<dbReference type="EMBL" id="KZ305032">
    <property type="protein sequence ID" value="PIA46773.1"/>
    <property type="molecule type" value="Genomic_DNA"/>
</dbReference>
<accession>A0A2G5DTC4</accession>
<dbReference type="STRING" id="218851.A0A2G5DTC4"/>
<organism evidence="2 3">
    <name type="scientific">Aquilegia coerulea</name>
    <name type="common">Rocky mountain columbine</name>
    <dbReference type="NCBI Taxonomy" id="218851"/>
    <lineage>
        <taxon>Eukaryota</taxon>
        <taxon>Viridiplantae</taxon>
        <taxon>Streptophyta</taxon>
        <taxon>Embryophyta</taxon>
        <taxon>Tracheophyta</taxon>
        <taxon>Spermatophyta</taxon>
        <taxon>Magnoliopsida</taxon>
        <taxon>Ranunculales</taxon>
        <taxon>Ranunculaceae</taxon>
        <taxon>Thalictroideae</taxon>
        <taxon>Aquilegia</taxon>
    </lineage>
</organism>
<dbReference type="InParanoid" id="A0A2G5DTC4"/>
<evidence type="ECO:0000256" key="1">
    <source>
        <dbReference type="ARBA" id="ARBA00006974"/>
    </source>
</evidence>
<dbReference type="Pfam" id="PF02519">
    <property type="entry name" value="Auxin_inducible"/>
    <property type="match status" value="1"/>
</dbReference>